<feature type="domain" description="Cyclin-dependent kinase inhibitor" evidence="6">
    <location>
        <begin position="138"/>
        <end position="181"/>
    </location>
</feature>
<accession>A0AAD8KAF6</accession>
<dbReference type="InterPro" id="IPR044275">
    <property type="entry name" value="KRP"/>
</dbReference>
<evidence type="ECO:0000313" key="7">
    <source>
        <dbReference type="EMBL" id="KAK1417491.1"/>
    </source>
</evidence>
<dbReference type="Gene3D" id="4.10.365.10">
    <property type="entry name" value="p27"/>
    <property type="match status" value="1"/>
</dbReference>
<dbReference type="GO" id="GO:0051726">
    <property type="term" value="P:regulation of cell cycle"/>
    <property type="evidence" value="ECO:0007669"/>
    <property type="project" value="InterPro"/>
</dbReference>
<evidence type="ECO:0000313" key="8">
    <source>
        <dbReference type="Proteomes" id="UP001229421"/>
    </source>
</evidence>
<organism evidence="7 8">
    <name type="scientific">Tagetes erecta</name>
    <name type="common">African marigold</name>
    <dbReference type="NCBI Taxonomy" id="13708"/>
    <lineage>
        <taxon>Eukaryota</taxon>
        <taxon>Viridiplantae</taxon>
        <taxon>Streptophyta</taxon>
        <taxon>Embryophyta</taxon>
        <taxon>Tracheophyta</taxon>
        <taxon>Spermatophyta</taxon>
        <taxon>Magnoliopsida</taxon>
        <taxon>eudicotyledons</taxon>
        <taxon>Gunneridae</taxon>
        <taxon>Pentapetalae</taxon>
        <taxon>asterids</taxon>
        <taxon>campanulids</taxon>
        <taxon>Asterales</taxon>
        <taxon>Asteraceae</taxon>
        <taxon>Asteroideae</taxon>
        <taxon>Heliantheae alliance</taxon>
        <taxon>Tageteae</taxon>
        <taxon>Tagetes</taxon>
    </lineage>
</organism>
<evidence type="ECO:0000256" key="4">
    <source>
        <dbReference type="ARBA" id="ARBA00023306"/>
    </source>
</evidence>
<dbReference type="Proteomes" id="UP001229421">
    <property type="component" value="Unassembled WGS sequence"/>
</dbReference>
<name>A0AAD8KAF6_TARER</name>
<evidence type="ECO:0000256" key="5">
    <source>
        <dbReference type="SAM" id="MobiDB-lite"/>
    </source>
</evidence>
<keyword evidence="3" id="KW-0649">Protein kinase inhibitor</keyword>
<evidence type="ECO:0000256" key="2">
    <source>
        <dbReference type="ARBA" id="ARBA00010274"/>
    </source>
</evidence>
<proteinExistence type="inferred from homology"/>
<evidence type="ECO:0000256" key="1">
    <source>
        <dbReference type="ARBA" id="ARBA00004642"/>
    </source>
</evidence>
<comment type="caution">
    <text evidence="7">The sequence shown here is derived from an EMBL/GenBank/DDBJ whole genome shotgun (WGS) entry which is preliminary data.</text>
</comment>
<dbReference type="PIRSF" id="PIRSF017811">
    <property type="entry name" value="CDK_inhib_pln"/>
    <property type="match status" value="1"/>
</dbReference>
<comment type="subcellular location">
    <subcellularLocation>
        <location evidence="1">Nucleus</location>
        <location evidence="1">Nucleoplasm</location>
    </subcellularLocation>
</comment>
<dbReference type="Pfam" id="PF02234">
    <property type="entry name" value="CDI"/>
    <property type="match status" value="1"/>
</dbReference>
<reference evidence="7" key="1">
    <citation type="journal article" date="2023" name="bioRxiv">
        <title>Improved chromosome-level genome assembly for marigold (Tagetes erecta).</title>
        <authorList>
            <person name="Jiang F."/>
            <person name="Yuan L."/>
            <person name="Wang S."/>
            <person name="Wang H."/>
            <person name="Xu D."/>
            <person name="Wang A."/>
            <person name="Fan W."/>
        </authorList>
    </citation>
    <scope>NUCLEOTIDE SEQUENCE</scope>
    <source>
        <strain evidence="7">WSJ</strain>
        <tissue evidence="7">Leaf</tissue>
    </source>
</reference>
<keyword evidence="8" id="KW-1185">Reference proteome</keyword>
<gene>
    <name evidence="7" type="ORF">QVD17_26620</name>
</gene>
<dbReference type="GO" id="GO:0004861">
    <property type="term" value="F:cyclin-dependent protein serine/threonine kinase inhibitor activity"/>
    <property type="evidence" value="ECO:0007669"/>
    <property type="project" value="InterPro"/>
</dbReference>
<evidence type="ECO:0000256" key="3">
    <source>
        <dbReference type="ARBA" id="ARBA00023013"/>
    </source>
</evidence>
<dbReference type="GO" id="GO:0005654">
    <property type="term" value="C:nucleoplasm"/>
    <property type="evidence" value="ECO:0007669"/>
    <property type="project" value="UniProtKB-SubCell"/>
</dbReference>
<dbReference type="EMBL" id="JAUHHV010000007">
    <property type="protein sequence ID" value="KAK1417491.1"/>
    <property type="molecule type" value="Genomic_DNA"/>
</dbReference>
<feature type="compositionally biased region" description="Basic and acidic residues" evidence="5">
    <location>
        <begin position="1"/>
        <end position="17"/>
    </location>
</feature>
<dbReference type="PANTHER" id="PTHR46776">
    <property type="entry name" value="CYCLIN-DEPENDENT KINASE INHIBITOR 4-RELATED"/>
    <property type="match status" value="1"/>
</dbReference>
<evidence type="ECO:0000259" key="6">
    <source>
        <dbReference type="Pfam" id="PF02234"/>
    </source>
</evidence>
<comment type="similarity">
    <text evidence="2">Belongs to the CDI family. ICK/KRP subfamily.</text>
</comment>
<feature type="region of interest" description="Disordered" evidence="5">
    <location>
        <begin position="1"/>
        <end position="32"/>
    </location>
</feature>
<dbReference type="InterPro" id="IPR003175">
    <property type="entry name" value="CDI_dom"/>
</dbReference>
<keyword evidence="4" id="KW-0131">Cell cycle</keyword>
<dbReference type="InterPro" id="IPR044898">
    <property type="entry name" value="CDI_dom_sf"/>
</dbReference>
<protein>
    <recommendedName>
        <fullName evidence="6">Cyclin-dependent kinase inhibitor domain-containing protein</fullName>
    </recommendedName>
</protein>
<dbReference type="AlphaFoldDB" id="A0AAD8KAF6"/>
<sequence>MDGEKSHGGIRRSRDTEATSSGDTKRRKFDHENVVVQLENRVEVNSMNDVVSVTESGDHVSSSSCFQNDLSLDLKVELRSETETFMSGNGGFSRETSASSEICLDSDEMESSSTLKTKPASPAAAISCRKQPPVAHNPSPAEIDEFFTAIEKKEQKRFADKYNYDIVNDVPMEGRYQWTRLKP</sequence>